<dbReference type="Gene3D" id="1.10.1380.10">
    <property type="entry name" value="Neutral endopeptidase , domain2"/>
    <property type="match status" value="1"/>
</dbReference>
<keyword evidence="14" id="KW-1185">Reference proteome</keyword>
<reference evidence="13" key="3">
    <citation type="submission" date="2019-08" db="EMBL/GenBank/DDBJ databases">
        <authorList>
            <consortium name="Photinus pyralis genome working group"/>
            <person name="Fallon T.R."/>
            <person name="Sander Lower S.E."/>
            <person name="Weng J.-K."/>
        </authorList>
    </citation>
    <scope>NUCLEOTIDE SEQUENCE</scope>
    <source>
        <strain evidence="13">1611_PpyrPB1</strain>
        <tissue evidence="13">Whole body</tissue>
    </source>
</reference>
<evidence type="ECO:0000313" key="12">
    <source>
        <dbReference type="EMBL" id="JAV95474.1"/>
    </source>
</evidence>
<comment type="cofactor">
    <cofactor evidence="1">
        <name>Zn(2+)</name>
        <dbReference type="ChEBI" id="CHEBI:29105"/>
    </cofactor>
</comment>
<dbReference type="Pfam" id="PF01431">
    <property type="entry name" value="Peptidase_M13"/>
    <property type="match status" value="1"/>
</dbReference>
<evidence type="ECO:0000256" key="2">
    <source>
        <dbReference type="ARBA" id="ARBA00004401"/>
    </source>
</evidence>
<evidence type="ECO:0000256" key="4">
    <source>
        <dbReference type="ARBA" id="ARBA00022670"/>
    </source>
</evidence>
<gene>
    <name evidence="13" type="ORF">PPYR_05947</name>
</gene>
<evidence type="ECO:0000259" key="10">
    <source>
        <dbReference type="Pfam" id="PF01431"/>
    </source>
</evidence>
<dbReference type="CDD" id="cd08662">
    <property type="entry name" value="M13"/>
    <property type="match status" value="1"/>
</dbReference>
<evidence type="ECO:0008006" key="15">
    <source>
        <dbReference type="Google" id="ProtNLM"/>
    </source>
</evidence>
<dbReference type="InParanoid" id="A0A1Y1NC00"/>
<evidence type="ECO:0000256" key="5">
    <source>
        <dbReference type="ARBA" id="ARBA00022723"/>
    </source>
</evidence>
<keyword evidence="8" id="KW-0482">Metalloprotease</keyword>
<feature type="domain" description="Peptidase M13 C-terminal" evidence="10">
    <location>
        <begin position="512"/>
        <end position="701"/>
    </location>
</feature>
<dbReference type="Gene3D" id="3.40.390.10">
    <property type="entry name" value="Collagenase (Catalytic Domain)"/>
    <property type="match status" value="1"/>
</dbReference>
<organism evidence="12">
    <name type="scientific">Photinus pyralis</name>
    <name type="common">Common eastern firefly</name>
    <name type="synonym">Lampyris pyralis</name>
    <dbReference type="NCBI Taxonomy" id="7054"/>
    <lineage>
        <taxon>Eukaryota</taxon>
        <taxon>Metazoa</taxon>
        <taxon>Ecdysozoa</taxon>
        <taxon>Arthropoda</taxon>
        <taxon>Hexapoda</taxon>
        <taxon>Insecta</taxon>
        <taxon>Pterygota</taxon>
        <taxon>Neoptera</taxon>
        <taxon>Endopterygota</taxon>
        <taxon>Coleoptera</taxon>
        <taxon>Polyphaga</taxon>
        <taxon>Elateriformia</taxon>
        <taxon>Elateroidea</taxon>
        <taxon>Lampyridae</taxon>
        <taxon>Lampyrinae</taxon>
        <taxon>Photinus</taxon>
    </lineage>
</organism>
<name>A0A1Y1NC00_PHOPY</name>
<evidence type="ECO:0000256" key="9">
    <source>
        <dbReference type="SAM" id="SignalP"/>
    </source>
</evidence>
<dbReference type="AlphaFoldDB" id="A0A1Y1NC00"/>
<keyword evidence="9" id="KW-0732">Signal</keyword>
<feature type="signal peptide" evidence="9">
    <location>
        <begin position="1"/>
        <end position="24"/>
    </location>
</feature>
<keyword evidence="4" id="KW-0645">Protease</keyword>
<dbReference type="EMBL" id="GEZM01007017">
    <property type="protein sequence ID" value="JAV95474.1"/>
    <property type="molecule type" value="Transcribed_RNA"/>
</dbReference>
<dbReference type="OrthoDB" id="6711293at2759"/>
<evidence type="ECO:0000313" key="14">
    <source>
        <dbReference type="Proteomes" id="UP000327044"/>
    </source>
</evidence>
<evidence type="ECO:0000256" key="3">
    <source>
        <dbReference type="ARBA" id="ARBA00007357"/>
    </source>
</evidence>
<evidence type="ECO:0000256" key="8">
    <source>
        <dbReference type="ARBA" id="ARBA00023049"/>
    </source>
</evidence>
<dbReference type="PRINTS" id="PR00786">
    <property type="entry name" value="NEPRILYSIN"/>
</dbReference>
<protein>
    <recommendedName>
        <fullName evidence="15">Peptidase M13 N-terminal domain-containing protein</fullName>
    </recommendedName>
</protein>
<dbReference type="InterPro" id="IPR018497">
    <property type="entry name" value="Peptidase_M13_C"/>
</dbReference>
<dbReference type="InterPro" id="IPR000718">
    <property type="entry name" value="Peptidase_M13"/>
</dbReference>
<evidence type="ECO:0000256" key="1">
    <source>
        <dbReference type="ARBA" id="ARBA00001947"/>
    </source>
</evidence>
<comment type="subcellular location">
    <subcellularLocation>
        <location evidence="2">Cell membrane</location>
        <topology evidence="2">Single-pass type II membrane protein</topology>
    </subcellularLocation>
</comment>
<evidence type="ECO:0000259" key="11">
    <source>
        <dbReference type="Pfam" id="PF05649"/>
    </source>
</evidence>
<dbReference type="InterPro" id="IPR024079">
    <property type="entry name" value="MetalloPept_cat_dom_sf"/>
</dbReference>
<reference evidence="13 14" key="2">
    <citation type="journal article" date="2018" name="Elife">
        <title>Firefly genomes illuminate parallel origins of bioluminescence in beetles.</title>
        <authorList>
            <person name="Fallon T.R."/>
            <person name="Lower S.E."/>
            <person name="Chang C.H."/>
            <person name="Bessho-Uehara M."/>
            <person name="Martin G.J."/>
            <person name="Bewick A.J."/>
            <person name="Behringer M."/>
            <person name="Debat H.J."/>
            <person name="Wong I."/>
            <person name="Day J.C."/>
            <person name="Suvorov A."/>
            <person name="Silva C.J."/>
            <person name="Stanger-Hall K.F."/>
            <person name="Hall D.W."/>
            <person name="Schmitz R.J."/>
            <person name="Nelson D.R."/>
            <person name="Lewis S.M."/>
            <person name="Shigenobu S."/>
            <person name="Bybee S.M."/>
            <person name="Larracuente A.M."/>
            <person name="Oba Y."/>
            <person name="Weng J.K."/>
        </authorList>
    </citation>
    <scope>NUCLEOTIDE SEQUENCE [LARGE SCALE GENOMIC DNA]</scope>
    <source>
        <strain evidence="13">1611_PpyrPB1</strain>
        <tissue evidence="13">Whole body</tissue>
    </source>
</reference>
<dbReference type="GO" id="GO:0016485">
    <property type="term" value="P:protein processing"/>
    <property type="evidence" value="ECO:0007669"/>
    <property type="project" value="TreeGrafter"/>
</dbReference>
<proteinExistence type="inferred from homology"/>
<feature type="chain" id="PRO_5036312589" description="Peptidase M13 N-terminal domain-containing protein" evidence="9">
    <location>
        <begin position="25"/>
        <end position="714"/>
    </location>
</feature>
<dbReference type="EMBL" id="VVIM01000004">
    <property type="protein sequence ID" value="KAB0800207.1"/>
    <property type="molecule type" value="Genomic_DNA"/>
</dbReference>
<keyword evidence="6" id="KW-0378">Hydrolase</keyword>
<feature type="domain" description="Peptidase M13 N-terminal" evidence="11">
    <location>
        <begin position="66"/>
        <end position="447"/>
    </location>
</feature>
<dbReference type="Pfam" id="PF05649">
    <property type="entry name" value="Peptidase_M13_N"/>
    <property type="match status" value="1"/>
</dbReference>
<accession>A0A1Y1NC00</accession>
<dbReference type="PROSITE" id="PS51885">
    <property type="entry name" value="NEPRILYSIN"/>
    <property type="match status" value="1"/>
</dbReference>
<dbReference type="SUPFAM" id="SSF55486">
    <property type="entry name" value="Metalloproteases ('zincins'), catalytic domain"/>
    <property type="match status" value="1"/>
</dbReference>
<keyword evidence="7" id="KW-0862">Zinc</keyword>
<sequence>MEIRYSSLKVFALLQTFLVQLIAAQNATTTTNNYTTSNNPTGTCFTEACIQASQDVQRYIDPEVNPCKDFYQFSCGNFIKGTRLIREPIVTIETLIRDDFDSHIQDIVQAPRSWNDSKTIKMAKSLFSTCMNPSAVENGVDFLKNSLNEIGGWAVLDGELWRKEFFNWKRAEYNLRRLGFKFEHLIKLRIIPDERRPSKRIIQYASPVNPLIGLDQEEEHQLYEDMVKVAVTFGAKEGVARTDYKSVINFLHSLLPEESHGKDYLNRFDDLTISELHHKFRDIPWLEYTQYVFLPVQSIKLDQIVSLTDTPYFLRLQKVLSKVPKRVLNNYLAWRIIMESSNILTQDITDLGQNFYRATHKDSRLTRTVPRPTFCSALVETIFSLPIHASYISRHVTQAIKDDVTSILKSIIEQFKSEIIELKWMDDETRSLALERLSTMKTYVVFPGKLSNSKSVDNTYFEYDLPEDNLLDAVLTASFHATNARFKDLHEPIDKEVKHEHGKKFSRYAYIYYEPSDNSITIPARILQSVLYDIDRPRYYNYGNLGAMIGHQLYHAIFERTPSRYESRYYHWMSAKTQSGFQKRLACVERDYAQYLVPETQKYLNSSNSMYEDIADLAGVKLAYDAYSKWLEQNDVELKLPKLNYTNKQLFWMASAMRFCLKATPDAIENLIEYKCESLIRYKVLGAPRNIGNFFKDFNCPWYLFIEHSKCNVF</sequence>
<dbReference type="Proteomes" id="UP000327044">
    <property type="component" value="Unassembled WGS sequence"/>
</dbReference>
<comment type="similarity">
    <text evidence="3">Belongs to the peptidase M13 family.</text>
</comment>
<dbReference type="InterPro" id="IPR008753">
    <property type="entry name" value="Peptidase_M13_N"/>
</dbReference>
<dbReference type="GO" id="GO:0004222">
    <property type="term" value="F:metalloendopeptidase activity"/>
    <property type="evidence" value="ECO:0007669"/>
    <property type="project" value="InterPro"/>
</dbReference>
<dbReference type="InterPro" id="IPR042089">
    <property type="entry name" value="Peptidase_M13_dom_2"/>
</dbReference>
<dbReference type="PANTHER" id="PTHR11733">
    <property type="entry name" value="ZINC METALLOPROTEASE FAMILY M13 NEPRILYSIN-RELATED"/>
    <property type="match status" value="1"/>
</dbReference>
<dbReference type="GO" id="GO:0005886">
    <property type="term" value="C:plasma membrane"/>
    <property type="evidence" value="ECO:0007669"/>
    <property type="project" value="UniProtKB-SubCell"/>
</dbReference>
<dbReference type="PANTHER" id="PTHR11733:SF224">
    <property type="entry name" value="NEPRILYSIN-2"/>
    <property type="match status" value="1"/>
</dbReference>
<keyword evidence="5" id="KW-0479">Metal-binding</keyword>
<evidence type="ECO:0000256" key="7">
    <source>
        <dbReference type="ARBA" id="ARBA00022833"/>
    </source>
</evidence>
<dbReference type="GO" id="GO:0046872">
    <property type="term" value="F:metal ion binding"/>
    <property type="evidence" value="ECO:0007669"/>
    <property type="project" value="UniProtKB-KW"/>
</dbReference>
<reference evidence="12" key="1">
    <citation type="journal article" date="2016" name="Sci. Rep.">
        <title>Molecular characterization of firefly nuptial gifts: a multi-omics approach sheds light on postcopulatory sexual selection.</title>
        <authorList>
            <person name="Al-Wathiqui N."/>
            <person name="Fallon T.R."/>
            <person name="South A."/>
            <person name="Weng J.K."/>
            <person name="Lewis S.M."/>
        </authorList>
    </citation>
    <scope>NUCLEOTIDE SEQUENCE</scope>
</reference>
<evidence type="ECO:0000256" key="6">
    <source>
        <dbReference type="ARBA" id="ARBA00022801"/>
    </source>
</evidence>
<evidence type="ECO:0000313" key="13">
    <source>
        <dbReference type="EMBL" id="KAB0800207.1"/>
    </source>
</evidence>